<evidence type="ECO:0000256" key="1">
    <source>
        <dbReference type="ARBA" id="ARBA00007039"/>
    </source>
</evidence>
<keyword evidence="8" id="KW-1185">Reference proteome</keyword>
<protein>
    <recommendedName>
        <fullName evidence="6">ATP-dependent Clp protease proteolytic subunit</fullName>
    </recommendedName>
</protein>
<name>A0A1L8CRP9_9THEO</name>
<dbReference type="GO" id="GO:0051117">
    <property type="term" value="F:ATPase binding"/>
    <property type="evidence" value="ECO:0007669"/>
    <property type="project" value="TreeGrafter"/>
</dbReference>
<dbReference type="InterPro" id="IPR023562">
    <property type="entry name" value="ClpP/TepA"/>
</dbReference>
<dbReference type="PANTHER" id="PTHR10381">
    <property type="entry name" value="ATP-DEPENDENT CLP PROTEASE PROTEOLYTIC SUBUNIT"/>
    <property type="match status" value="1"/>
</dbReference>
<dbReference type="PRINTS" id="PR00127">
    <property type="entry name" value="CLPPROTEASEP"/>
</dbReference>
<evidence type="ECO:0000256" key="4">
    <source>
        <dbReference type="ARBA" id="ARBA00022801"/>
    </source>
</evidence>
<sequence length="361" mass="40272">MVQQGKKFWQFRALTTKNEAELLLYGPISETTWLGDEVTPKQFAEDLKALGDITNLTVRINSGGGDVFAAQAIYSVLKSHPAKVTVYVDGLAASAASVIAMAGDVVIMPKNAMMMVHNPWTIGIGNSNDFRKLADDLDKIREGMIAAYQAKANIEREKLIELLDAETWMTADEALEYGFIDQIDEKIQVAASIKGNVLYVNGLDIDLSRFKNKPKVPEMAPEARKEVKKMDLTAEILAKEYPELYAEIRKQAYEEGKEVGIMAERERFKALQELEVPGNEEIQEILNKARYETGQTADDVAMKIVSILKNQRYNLLNNLVQDAAVLKNIEPAPTPMKDEDAERKAFAEKMAKAANKKRGVE</sequence>
<dbReference type="GO" id="GO:0004252">
    <property type="term" value="F:serine-type endopeptidase activity"/>
    <property type="evidence" value="ECO:0007669"/>
    <property type="project" value="InterPro"/>
</dbReference>
<organism evidence="7 8">
    <name type="scientific">Carboxydothermus pertinax</name>
    <dbReference type="NCBI Taxonomy" id="870242"/>
    <lineage>
        <taxon>Bacteria</taxon>
        <taxon>Bacillati</taxon>
        <taxon>Bacillota</taxon>
        <taxon>Clostridia</taxon>
        <taxon>Thermoanaerobacterales</taxon>
        <taxon>Thermoanaerobacteraceae</taxon>
        <taxon>Carboxydothermus</taxon>
    </lineage>
</organism>
<dbReference type="InterPro" id="IPR029045">
    <property type="entry name" value="ClpP/crotonase-like_dom_sf"/>
</dbReference>
<reference evidence="8" key="1">
    <citation type="submission" date="2016-12" db="EMBL/GenBank/DDBJ databases">
        <title>Draft Genome Sequences od Carboxydothermus pertinax and islandicus, Hydrogenogenic Carboxydotrophic Bacteria.</title>
        <authorList>
            <person name="Fukuyama Y."/>
            <person name="Ohmae K."/>
            <person name="Yoneda Y."/>
            <person name="Yoshida T."/>
            <person name="Sako Y."/>
        </authorList>
    </citation>
    <scope>NUCLEOTIDE SEQUENCE [LARGE SCALE GENOMIC DNA]</scope>
    <source>
        <strain evidence="8">Ug1</strain>
    </source>
</reference>
<gene>
    <name evidence="7" type="ORF">cpu_01110</name>
</gene>
<comment type="caution">
    <text evidence="7">The sequence shown here is derived from an EMBL/GenBank/DDBJ whole genome shotgun (WGS) entry which is preliminary data.</text>
</comment>
<dbReference type="AlphaFoldDB" id="A0A1L8CRP9"/>
<dbReference type="RefSeq" id="WP_077177092.1">
    <property type="nucleotide sequence ID" value="NZ_BDJK01000003.1"/>
</dbReference>
<dbReference type="NCBIfam" id="NF045542">
    <property type="entry name" value="Clp_rel_HeadMat"/>
    <property type="match status" value="1"/>
</dbReference>
<evidence type="ECO:0000256" key="2">
    <source>
        <dbReference type="ARBA" id="ARBA00022490"/>
    </source>
</evidence>
<dbReference type="Pfam" id="PF00574">
    <property type="entry name" value="CLP_protease"/>
    <property type="match status" value="1"/>
</dbReference>
<dbReference type="GO" id="GO:0009368">
    <property type="term" value="C:endopeptidase Clp complex"/>
    <property type="evidence" value="ECO:0007669"/>
    <property type="project" value="TreeGrafter"/>
</dbReference>
<keyword evidence="4" id="KW-0378">Hydrolase</keyword>
<dbReference type="InterPro" id="IPR001907">
    <property type="entry name" value="ClpP"/>
</dbReference>
<evidence type="ECO:0000256" key="6">
    <source>
        <dbReference type="RuleBase" id="RU003567"/>
    </source>
</evidence>
<dbReference type="STRING" id="870242.cpu_01110"/>
<evidence type="ECO:0000256" key="5">
    <source>
        <dbReference type="ARBA" id="ARBA00022825"/>
    </source>
</evidence>
<comment type="similarity">
    <text evidence="1 6">Belongs to the peptidase S14 family.</text>
</comment>
<dbReference type="EMBL" id="BDJK01000003">
    <property type="protein sequence ID" value="GAV21601.1"/>
    <property type="molecule type" value="Genomic_DNA"/>
</dbReference>
<dbReference type="OrthoDB" id="9806592at2"/>
<dbReference type="CDD" id="cd07016">
    <property type="entry name" value="S14_ClpP_1"/>
    <property type="match status" value="1"/>
</dbReference>
<evidence type="ECO:0000256" key="3">
    <source>
        <dbReference type="ARBA" id="ARBA00022670"/>
    </source>
</evidence>
<dbReference type="Gene3D" id="3.90.226.10">
    <property type="entry name" value="2-enoyl-CoA Hydratase, Chain A, domain 1"/>
    <property type="match status" value="1"/>
</dbReference>
<dbReference type="SUPFAM" id="SSF52096">
    <property type="entry name" value="ClpP/crotonase"/>
    <property type="match status" value="1"/>
</dbReference>
<dbReference type="Proteomes" id="UP000187485">
    <property type="component" value="Unassembled WGS sequence"/>
</dbReference>
<dbReference type="GO" id="GO:0004176">
    <property type="term" value="F:ATP-dependent peptidase activity"/>
    <property type="evidence" value="ECO:0007669"/>
    <property type="project" value="InterPro"/>
</dbReference>
<keyword evidence="2" id="KW-0963">Cytoplasm</keyword>
<evidence type="ECO:0000313" key="7">
    <source>
        <dbReference type="EMBL" id="GAV21601.1"/>
    </source>
</evidence>
<keyword evidence="5" id="KW-0720">Serine protease</keyword>
<keyword evidence="3" id="KW-0645">Protease</keyword>
<dbReference type="PANTHER" id="PTHR10381:SF70">
    <property type="entry name" value="ATP-DEPENDENT CLP PROTEASE PROTEOLYTIC SUBUNIT"/>
    <property type="match status" value="1"/>
</dbReference>
<proteinExistence type="inferred from homology"/>
<evidence type="ECO:0000313" key="8">
    <source>
        <dbReference type="Proteomes" id="UP000187485"/>
    </source>
</evidence>
<dbReference type="GO" id="GO:0006515">
    <property type="term" value="P:protein quality control for misfolded or incompletely synthesized proteins"/>
    <property type="evidence" value="ECO:0007669"/>
    <property type="project" value="TreeGrafter"/>
</dbReference>
<accession>A0A1L8CRP9</accession>